<comment type="caution">
    <text evidence="7">The sequence shown here is derived from an EMBL/GenBank/DDBJ whole genome shotgun (WGS) entry which is preliminary data.</text>
</comment>
<dbReference type="InterPro" id="IPR004447">
    <property type="entry name" value="Peptidase_S41A"/>
</dbReference>
<dbReference type="InterPro" id="IPR020992">
    <property type="entry name" value="Tail_Prtase_C"/>
</dbReference>
<dbReference type="InterPro" id="IPR040573">
    <property type="entry name" value="TSP_N"/>
</dbReference>
<dbReference type="EMBL" id="BAABGY010000007">
    <property type="protein sequence ID" value="GAA4329519.1"/>
    <property type="molecule type" value="Genomic_DNA"/>
</dbReference>
<organism evidence="7 8">
    <name type="scientific">Flaviaesturariibacter amylovorans</name>
    <dbReference type="NCBI Taxonomy" id="1084520"/>
    <lineage>
        <taxon>Bacteria</taxon>
        <taxon>Pseudomonadati</taxon>
        <taxon>Bacteroidota</taxon>
        <taxon>Chitinophagia</taxon>
        <taxon>Chitinophagales</taxon>
        <taxon>Chitinophagaceae</taxon>
        <taxon>Flaviaestuariibacter</taxon>
    </lineage>
</organism>
<dbReference type="SMART" id="SM00245">
    <property type="entry name" value="TSPc"/>
    <property type="match status" value="1"/>
</dbReference>
<dbReference type="SMART" id="SM00228">
    <property type="entry name" value="PDZ"/>
    <property type="match status" value="1"/>
</dbReference>
<evidence type="ECO:0000313" key="7">
    <source>
        <dbReference type="EMBL" id="GAA4329519.1"/>
    </source>
</evidence>
<dbReference type="CDD" id="cd06782">
    <property type="entry name" value="cpPDZ_CPP-like"/>
    <property type="match status" value="1"/>
</dbReference>
<dbReference type="Pfam" id="PF17804">
    <property type="entry name" value="TSP_NTD"/>
    <property type="match status" value="1"/>
</dbReference>
<dbReference type="Gene3D" id="3.90.226.10">
    <property type="entry name" value="2-enoyl-CoA Hydratase, Chain A, domain 1"/>
    <property type="match status" value="1"/>
</dbReference>
<dbReference type="PROSITE" id="PS50106">
    <property type="entry name" value="PDZ"/>
    <property type="match status" value="1"/>
</dbReference>
<dbReference type="Pfam" id="PF00595">
    <property type="entry name" value="PDZ"/>
    <property type="match status" value="1"/>
</dbReference>
<evidence type="ECO:0000313" key="8">
    <source>
        <dbReference type="Proteomes" id="UP001501725"/>
    </source>
</evidence>
<dbReference type="SUPFAM" id="SSF50156">
    <property type="entry name" value="PDZ domain-like"/>
    <property type="match status" value="1"/>
</dbReference>
<dbReference type="Gene3D" id="3.30.750.44">
    <property type="match status" value="1"/>
</dbReference>
<keyword evidence="8" id="KW-1185">Reference proteome</keyword>
<dbReference type="Gene3D" id="2.30.42.10">
    <property type="match status" value="1"/>
</dbReference>
<dbReference type="InterPro" id="IPR005151">
    <property type="entry name" value="Tail-specific_protease"/>
</dbReference>
<keyword evidence="2 5" id="KW-0645">Protease</keyword>
<sequence length="704" mass="80044">MLTMLAIGIFLAIRGFGSDNAAPPSKYERILQNVAEMIRQGHFSPKDVNDDFSRKVYAKYFEGLDPEKNIFLKEDLKSLRRHETRVDDELKGAPVEFFQEVSKIFDKRVEETKKVYEDILSKPFDFAAKETYVVDPKKTDFAATEAERREAIRKKLKYMALERFVDLQEGRDKNKDSVRKTDAQLEAEARDRVRKTMNRIYERNRKTFDEDKRFAVYVNTITNLMDPYTEFFPPVEKRYFEEQLSGTFSGIGASLQYDEGNIKIATLLTGSPAWKSKQVEVGDIITKVGQGKDSAQDIAGYEVEDAVKLIRGKKGTDVTLTLKKKDGSLQRVTLTRDVIQQDEVFARSAVVEQNGSRIGYIYLPEFYISFDDPNGHNSATDVAMEIKKLKEAKVDGIVMDLRSNGGGSLPAVVDMVGLFIEDGPVVQVRGRDGRPMVMRDKDPGVLYDGPLTVMVNEFSASASEIFAAAIQDYGRGVIIGSSSTYGKGTVQRAIGLDPDNFMSNNSELGSLKLTLQKFYRINGGATQLKGVTPDVVIPDQYELLKYRERDNENALPWDEISKANYRSWNGGYDLQTIKNLSNSRVTASPVFQQIKKNTELLAQRNDKEYTLNIEQYRQEQKEIRALAKATDSLIKANQELVINYLPADQERIGQDKNKQERYNAWLKDRSRDIYLDQALRVIDDIRNQQALAKSKKEQQPVKTF</sequence>
<gene>
    <name evidence="7" type="ORF">GCM10023184_20070</name>
</gene>
<keyword evidence="3 5" id="KW-0378">Hydrolase</keyword>
<evidence type="ECO:0000259" key="6">
    <source>
        <dbReference type="PROSITE" id="PS50106"/>
    </source>
</evidence>
<evidence type="ECO:0000256" key="4">
    <source>
        <dbReference type="ARBA" id="ARBA00022825"/>
    </source>
</evidence>
<dbReference type="Proteomes" id="UP001501725">
    <property type="component" value="Unassembled WGS sequence"/>
</dbReference>
<protein>
    <submittedName>
        <fullName evidence="7">Carboxy terminal-processing peptidase</fullName>
    </submittedName>
</protein>
<accession>A0ABP8GSX2</accession>
<proteinExistence type="inferred from homology"/>
<keyword evidence="4 5" id="KW-0720">Serine protease</keyword>
<dbReference type="NCBIfam" id="TIGR00225">
    <property type="entry name" value="prc"/>
    <property type="match status" value="1"/>
</dbReference>
<dbReference type="InterPro" id="IPR029045">
    <property type="entry name" value="ClpP/crotonase-like_dom_sf"/>
</dbReference>
<dbReference type="PANTHER" id="PTHR32060:SF22">
    <property type="entry name" value="CARBOXYL-TERMINAL-PROCESSING PEPTIDASE 3, CHLOROPLASTIC"/>
    <property type="match status" value="1"/>
</dbReference>
<dbReference type="InterPro" id="IPR036034">
    <property type="entry name" value="PDZ_sf"/>
</dbReference>
<feature type="domain" description="PDZ" evidence="6">
    <location>
        <begin position="237"/>
        <end position="311"/>
    </location>
</feature>
<comment type="similarity">
    <text evidence="1 5">Belongs to the peptidase S41A family.</text>
</comment>
<evidence type="ECO:0000256" key="5">
    <source>
        <dbReference type="RuleBase" id="RU004404"/>
    </source>
</evidence>
<dbReference type="InterPro" id="IPR001478">
    <property type="entry name" value="PDZ"/>
</dbReference>
<dbReference type="CDD" id="cd07560">
    <property type="entry name" value="Peptidase_S41_CPP"/>
    <property type="match status" value="1"/>
</dbReference>
<evidence type="ECO:0000256" key="3">
    <source>
        <dbReference type="ARBA" id="ARBA00022801"/>
    </source>
</evidence>
<dbReference type="Pfam" id="PF03572">
    <property type="entry name" value="Peptidase_S41"/>
    <property type="match status" value="1"/>
</dbReference>
<name>A0ABP8GSX2_9BACT</name>
<reference evidence="8" key="1">
    <citation type="journal article" date="2019" name="Int. J. Syst. Evol. Microbiol.">
        <title>The Global Catalogue of Microorganisms (GCM) 10K type strain sequencing project: providing services to taxonomists for standard genome sequencing and annotation.</title>
        <authorList>
            <consortium name="The Broad Institute Genomics Platform"/>
            <consortium name="The Broad Institute Genome Sequencing Center for Infectious Disease"/>
            <person name="Wu L."/>
            <person name="Ma J."/>
        </authorList>
    </citation>
    <scope>NUCLEOTIDE SEQUENCE [LARGE SCALE GENOMIC DNA]</scope>
    <source>
        <strain evidence="8">JCM 17919</strain>
    </source>
</reference>
<evidence type="ECO:0000256" key="2">
    <source>
        <dbReference type="ARBA" id="ARBA00022670"/>
    </source>
</evidence>
<dbReference type="SUPFAM" id="SSF52096">
    <property type="entry name" value="ClpP/crotonase"/>
    <property type="match status" value="1"/>
</dbReference>
<evidence type="ECO:0000256" key="1">
    <source>
        <dbReference type="ARBA" id="ARBA00009179"/>
    </source>
</evidence>
<dbReference type="Pfam" id="PF11818">
    <property type="entry name" value="DUF3340"/>
    <property type="match status" value="1"/>
</dbReference>
<dbReference type="PANTHER" id="PTHR32060">
    <property type="entry name" value="TAIL-SPECIFIC PROTEASE"/>
    <property type="match status" value="1"/>
</dbReference>